<evidence type="ECO:0000256" key="2">
    <source>
        <dbReference type="SAM" id="SignalP"/>
    </source>
</evidence>
<protein>
    <submittedName>
        <fullName evidence="4">Uncharacterized protein LOC102805809</fullName>
    </submittedName>
</protein>
<feature type="non-terminal residue" evidence="4">
    <location>
        <position position="1"/>
    </location>
</feature>
<feature type="transmembrane region" description="Helical" evidence="1">
    <location>
        <begin position="29"/>
        <end position="52"/>
    </location>
</feature>
<keyword evidence="1" id="KW-0812">Transmembrane</keyword>
<evidence type="ECO:0000313" key="4">
    <source>
        <dbReference type="RefSeq" id="XP_006819381.1"/>
    </source>
</evidence>
<sequence length="123" mass="13031">IMLLLCSGCLGCVAGKVQSECVIVSYLVLSTLTFLVSSIAVVQCAILIYIVVGEDVDGLEHAYGSTFTADFSLADAVTSPLIIYTLTLICSLGGFIFGLFSMFIACKAACTRSKIDTLRQGWA</sequence>
<dbReference type="GeneID" id="102805809"/>
<gene>
    <name evidence="4" type="primary">LOC102805809</name>
</gene>
<keyword evidence="1" id="KW-1133">Transmembrane helix</keyword>
<evidence type="ECO:0000256" key="1">
    <source>
        <dbReference type="SAM" id="Phobius"/>
    </source>
</evidence>
<keyword evidence="1" id="KW-0472">Membrane</keyword>
<feature type="transmembrane region" description="Helical" evidence="1">
    <location>
        <begin position="81"/>
        <end position="105"/>
    </location>
</feature>
<dbReference type="Proteomes" id="UP000694865">
    <property type="component" value="Unplaced"/>
</dbReference>
<proteinExistence type="predicted"/>
<evidence type="ECO:0000313" key="3">
    <source>
        <dbReference type="Proteomes" id="UP000694865"/>
    </source>
</evidence>
<accession>A0ABM0MH90</accession>
<feature type="signal peptide" evidence="2">
    <location>
        <begin position="1"/>
        <end position="19"/>
    </location>
</feature>
<keyword evidence="3" id="KW-1185">Reference proteome</keyword>
<dbReference type="RefSeq" id="XP_006819381.1">
    <property type="nucleotide sequence ID" value="XM_006819318.1"/>
</dbReference>
<keyword evidence="2" id="KW-0732">Signal</keyword>
<feature type="chain" id="PRO_5046455257" evidence="2">
    <location>
        <begin position="20"/>
        <end position="123"/>
    </location>
</feature>
<name>A0ABM0MH90_SACKO</name>
<reference evidence="4" key="1">
    <citation type="submission" date="2025-08" db="UniProtKB">
        <authorList>
            <consortium name="RefSeq"/>
        </authorList>
    </citation>
    <scope>IDENTIFICATION</scope>
    <source>
        <tissue evidence="4">Testes</tissue>
    </source>
</reference>
<organism evidence="3 4">
    <name type="scientific">Saccoglossus kowalevskii</name>
    <name type="common">Acorn worm</name>
    <dbReference type="NCBI Taxonomy" id="10224"/>
    <lineage>
        <taxon>Eukaryota</taxon>
        <taxon>Metazoa</taxon>
        <taxon>Hemichordata</taxon>
        <taxon>Enteropneusta</taxon>
        <taxon>Harrimaniidae</taxon>
        <taxon>Saccoglossus</taxon>
    </lineage>
</organism>